<dbReference type="CDD" id="cd03506">
    <property type="entry name" value="Delta6-FADS-like"/>
    <property type="match status" value="1"/>
</dbReference>
<evidence type="ECO:0000256" key="3">
    <source>
        <dbReference type="ARBA" id="ARBA00009295"/>
    </source>
</evidence>
<dbReference type="InterPro" id="IPR001199">
    <property type="entry name" value="Cyt_B5-like_heme/steroid-bd"/>
</dbReference>
<evidence type="ECO:0000256" key="8">
    <source>
        <dbReference type="ARBA" id="ARBA00023002"/>
    </source>
</evidence>
<evidence type="ECO:0000256" key="18">
    <source>
        <dbReference type="ARBA" id="ARBA00048089"/>
    </source>
</evidence>
<comment type="pathway">
    <text evidence="2">Lipid metabolism; polyunsaturated fatty acid biosynthesis.</text>
</comment>
<evidence type="ECO:0000313" key="24">
    <source>
        <dbReference type="Proteomes" id="UP000010552"/>
    </source>
</evidence>
<reference evidence="24" key="1">
    <citation type="journal article" date="2013" name="Science">
        <title>Comparative analysis of bat genomes provides insight into the evolution of flight and immunity.</title>
        <authorList>
            <person name="Zhang G."/>
            <person name="Cowled C."/>
            <person name="Shi Z."/>
            <person name="Huang Z."/>
            <person name="Bishop-Lilly K.A."/>
            <person name="Fang X."/>
            <person name="Wynne J.W."/>
            <person name="Xiong Z."/>
            <person name="Baker M.L."/>
            <person name="Zhao W."/>
            <person name="Tachedjian M."/>
            <person name="Zhu Y."/>
            <person name="Zhou P."/>
            <person name="Jiang X."/>
            <person name="Ng J."/>
            <person name="Yang L."/>
            <person name="Wu L."/>
            <person name="Xiao J."/>
            <person name="Feng Y."/>
            <person name="Chen Y."/>
            <person name="Sun X."/>
            <person name="Zhang Y."/>
            <person name="Marsh G.A."/>
            <person name="Crameri G."/>
            <person name="Broder C.C."/>
            <person name="Frey K.G."/>
            <person name="Wang L.F."/>
            <person name="Wang J."/>
        </authorList>
    </citation>
    <scope>NUCLEOTIDE SEQUENCE [LARGE SCALE GENOMIC DNA]</scope>
</reference>
<dbReference type="EC" id="1.14.19.3" evidence="12"/>
<evidence type="ECO:0000256" key="19">
    <source>
        <dbReference type="ARBA" id="ARBA00048147"/>
    </source>
</evidence>
<evidence type="ECO:0000256" key="1">
    <source>
        <dbReference type="ARBA" id="ARBA00004477"/>
    </source>
</evidence>
<evidence type="ECO:0000256" key="20">
    <source>
        <dbReference type="ARBA" id="ARBA00049344"/>
    </source>
</evidence>
<evidence type="ECO:0000256" key="9">
    <source>
        <dbReference type="ARBA" id="ARBA00023098"/>
    </source>
</evidence>
<feature type="transmembrane region" description="Helical" evidence="21">
    <location>
        <begin position="131"/>
        <end position="155"/>
    </location>
</feature>
<comment type="catalytic activity">
    <reaction evidence="18">
        <text>(11Z,14Z,17Z)-eicosatrienoyl-CoA + 2 Fe(II)-[cytochrome b5] + O2 + 2 H(+) = (8Z,11Z,14Z,17Z)-eicosatetraenoyl-CoA + 2 Fe(III)-[cytochrome b5] + 2 H2O</text>
        <dbReference type="Rhea" id="RHEA:39571"/>
        <dbReference type="Rhea" id="RHEA-COMP:10438"/>
        <dbReference type="Rhea" id="RHEA-COMP:10439"/>
        <dbReference type="ChEBI" id="CHEBI:15377"/>
        <dbReference type="ChEBI" id="CHEBI:15378"/>
        <dbReference type="ChEBI" id="CHEBI:15379"/>
        <dbReference type="ChEBI" id="CHEBI:29033"/>
        <dbReference type="ChEBI" id="CHEBI:29034"/>
        <dbReference type="ChEBI" id="CHEBI:74265"/>
        <dbReference type="ChEBI" id="CHEBI:74328"/>
    </reaction>
    <physiologicalReaction direction="left-to-right" evidence="18">
        <dbReference type="Rhea" id="RHEA:39572"/>
    </physiologicalReaction>
</comment>
<accession>L5KQ77</accession>
<evidence type="ECO:0000256" key="4">
    <source>
        <dbReference type="ARBA" id="ARBA00022516"/>
    </source>
</evidence>
<dbReference type="eggNOG" id="KOG4232">
    <property type="taxonomic scope" value="Eukaryota"/>
</dbReference>
<dbReference type="InParanoid" id="L5KQ77"/>
<keyword evidence="4" id="KW-0444">Lipid biosynthesis</keyword>
<evidence type="ECO:0000256" key="10">
    <source>
        <dbReference type="ARBA" id="ARBA00023136"/>
    </source>
</evidence>
<evidence type="ECO:0000256" key="11">
    <source>
        <dbReference type="ARBA" id="ARBA00023160"/>
    </source>
</evidence>
<proteinExistence type="inferred from homology"/>
<dbReference type="Proteomes" id="UP000010552">
    <property type="component" value="Unassembled WGS sequence"/>
</dbReference>
<keyword evidence="9" id="KW-0443">Lipid metabolism</keyword>
<keyword evidence="6" id="KW-0276">Fatty acid metabolism</keyword>
<comment type="similarity">
    <text evidence="3">Belongs to the fatty acid desaturase type 1 family.</text>
</comment>
<dbReference type="GO" id="GO:0005789">
    <property type="term" value="C:endoplasmic reticulum membrane"/>
    <property type="evidence" value="ECO:0007669"/>
    <property type="project" value="UniProtKB-SubCell"/>
</dbReference>
<dbReference type="PIRSF" id="PIRSF015921">
    <property type="entry name" value="FA_sphinglp_des"/>
    <property type="match status" value="1"/>
</dbReference>
<dbReference type="InterPro" id="IPR005804">
    <property type="entry name" value="FA_desaturase_dom"/>
</dbReference>
<dbReference type="EMBL" id="KB030625">
    <property type="protein sequence ID" value="ELK13462.1"/>
    <property type="molecule type" value="Genomic_DNA"/>
</dbReference>
<comment type="catalytic activity">
    <reaction evidence="17">
        <text>(9Z,12Z)-octadecadienoyl-CoA + 2 Fe(II)-[cytochrome b5] + O2 + 2 H(+) = (6Z,9Z,12Z)-octadecatrienoyl-CoA + 2 Fe(III)-[cytochrome b5] + 2 H2O</text>
        <dbReference type="Rhea" id="RHEA:47140"/>
        <dbReference type="Rhea" id="RHEA-COMP:10438"/>
        <dbReference type="Rhea" id="RHEA-COMP:10439"/>
        <dbReference type="ChEBI" id="CHEBI:15377"/>
        <dbReference type="ChEBI" id="CHEBI:15378"/>
        <dbReference type="ChEBI" id="CHEBI:15379"/>
        <dbReference type="ChEBI" id="CHEBI:29033"/>
        <dbReference type="ChEBI" id="CHEBI:29034"/>
        <dbReference type="ChEBI" id="CHEBI:57363"/>
        <dbReference type="ChEBI" id="CHEBI:57383"/>
        <dbReference type="EC" id="1.14.19.3"/>
    </reaction>
    <physiologicalReaction direction="left-to-right" evidence="17">
        <dbReference type="Rhea" id="RHEA:47141"/>
    </physiologicalReaction>
</comment>
<dbReference type="FunFam" id="3.10.120.10:FF:000010">
    <property type="entry name" value="Delta-6 fatty acyl desaturase"/>
    <property type="match status" value="1"/>
</dbReference>
<keyword evidence="24" id="KW-1185">Reference proteome</keyword>
<evidence type="ECO:0000256" key="14">
    <source>
        <dbReference type="ARBA" id="ARBA00042828"/>
    </source>
</evidence>
<dbReference type="SUPFAM" id="SSF55856">
    <property type="entry name" value="Cytochrome b5-like heme/steroid binding domain"/>
    <property type="match status" value="1"/>
</dbReference>
<dbReference type="GO" id="GO:0006636">
    <property type="term" value="P:unsaturated fatty acid biosynthetic process"/>
    <property type="evidence" value="ECO:0007669"/>
    <property type="project" value="UniProtKB-UniPathway"/>
</dbReference>
<gene>
    <name evidence="23" type="ORF">PAL_GLEAN10011496</name>
</gene>
<dbReference type="STRING" id="9402.L5KQ77"/>
<dbReference type="UniPathway" id="UPA00658"/>
<evidence type="ECO:0000313" key="23">
    <source>
        <dbReference type="EMBL" id="ELK13462.1"/>
    </source>
</evidence>
<keyword evidence="10 21" id="KW-0472">Membrane</keyword>
<comment type="catalytic activity">
    <reaction evidence="16">
        <text>(11E)-octadecenoyl-CoA + 2 Fe(II)-[cytochrome b5] + O2 + 2 H(+) = (6Z,11E)-octadecadienoyl-CoA + 2 Fe(III)-[cytochrome b5] + 2 H2O</text>
        <dbReference type="Rhea" id="RHEA:46064"/>
        <dbReference type="Rhea" id="RHEA-COMP:10438"/>
        <dbReference type="Rhea" id="RHEA-COMP:10439"/>
        <dbReference type="ChEBI" id="CHEBI:15377"/>
        <dbReference type="ChEBI" id="CHEBI:15378"/>
        <dbReference type="ChEBI" id="CHEBI:15379"/>
        <dbReference type="ChEBI" id="CHEBI:29033"/>
        <dbReference type="ChEBI" id="CHEBI:29034"/>
        <dbReference type="ChEBI" id="CHEBI:74296"/>
        <dbReference type="ChEBI" id="CHEBI:85652"/>
    </reaction>
    <physiologicalReaction direction="left-to-right" evidence="16">
        <dbReference type="Rhea" id="RHEA:46065"/>
    </physiologicalReaction>
</comment>
<dbReference type="GO" id="GO:0016213">
    <property type="term" value="F:acyl-CoA 6-desaturase activity"/>
    <property type="evidence" value="ECO:0007669"/>
    <property type="project" value="UniProtKB-EC"/>
</dbReference>
<dbReference type="Pfam" id="PF00487">
    <property type="entry name" value="FA_desaturase"/>
    <property type="match status" value="2"/>
</dbReference>
<dbReference type="Pfam" id="PF00173">
    <property type="entry name" value="Cyt-b5"/>
    <property type="match status" value="1"/>
</dbReference>
<evidence type="ECO:0000256" key="17">
    <source>
        <dbReference type="ARBA" id="ARBA00047965"/>
    </source>
</evidence>
<keyword evidence="5 21" id="KW-0812">Transmembrane</keyword>
<keyword evidence="7 21" id="KW-1133">Transmembrane helix</keyword>
<evidence type="ECO:0000256" key="16">
    <source>
        <dbReference type="ARBA" id="ARBA00047705"/>
    </source>
</evidence>
<dbReference type="PANTHER" id="PTHR19353">
    <property type="entry name" value="FATTY ACID DESATURASE 2"/>
    <property type="match status" value="1"/>
</dbReference>
<evidence type="ECO:0000256" key="12">
    <source>
        <dbReference type="ARBA" id="ARBA00038914"/>
    </source>
</evidence>
<keyword evidence="8" id="KW-0560">Oxidoreductase</keyword>
<evidence type="ECO:0000256" key="13">
    <source>
        <dbReference type="ARBA" id="ARBA00039476"/>
    </source>
</evidence>
<evidence type="ECO:0000256" key="7">
    <source>
        <dbReference type="ARBA" id="ARBA00022989"/>
    </source>
</evidence>
<feature type="domain" description="Cytochrome b5 heme-binding" evidence="22">
    <location>
        <begin position="18"/>
        <end position="95"/>
    </location>
</feature>
<sequence length="379" mass="44132">MGKGGNQGEGATEREAPIPTFRWEEIQKHNVRTDQWLVVDRKVYNVTKWASRHPGGHRVIGHYAGEDATDAFHAFHIDLDFVGKFLKPLLVGELAPEEPSQDRGKNSQIIEDFRALKKTAQDMNLFKSNHLFFLLLLAHILVMEAIAWLIVFYFGNGWITTIIASFILATSQVQTGWLQHDLGHLSVYKKSKWNHLAHKFVIGHLKGASSNWWNHRHFQHHAKPNIFHKDPDVNMLHVLVLGEWQPIEYGKKKLKYLPYNHQHQYFFLIGPPLLIPIYFQYQIIMTMIVHKNWVLAATCNVEQSLFNDWFSGHLNFQIEHHLFPTMPRHNLHKIAPLVKSLCAKHGIQYQEKRLLRALLDVIRSLKKSGDLWLDAYLHK</sequence>
<dbReference type="PANTHER" id="PTHR19353:SF12">
    <property type="entry name" value="ACYL-COA 6-DESATURASE"/>
    <property type="match status" value="1"/>
</dbReference>
<comment type="catalytic activity">
    <reaction evidence="19">
        <text>(9Z,12Z,15Z,18Z,21Z)-tetracosapentaenoyl-CoA + 2 Fe(II)-[cytochrome b5] + O2 + 2 H(+) = (6Z,9Z,12Z,15Z,18Z,21Z)-tetracosahexaenoyl-CoA + 2 Fe(III)-[cytochrome b5] + 2 H2O</text>
        <dbReference type="Rhea" id="RHEA:36999"/>
        <dbReference type="Rhea" id="RHEA-COMP:10438"/>
        <dbReference type="Rhea" id="RHEA-COMP:10439"/>
        <dbReference type="ChEBI" id="CHEBI:15377"/>
        <dbReference type="ChEBI" id="CHEBI:15378"/>
        <dbReference type="ChEBI" id="CHEBI:15379"/>
        <dbReference type="ChEBI" id="CHEBI:29033"/>
        <dbReference type="ChEBI" id="CHEBI:29034"/>
        <dbReference type="ChEBI" id="CHEBI:74083"/>
        <dbReference type="ChEBI" id="CHEBI:74086"/>
    </reaction>
    <physiologicalReaction direction="left-to-right" evidence="19">
        <dbReference type="Rhea" id="RHEA:37000"/>
    </physiologicalReaction>
</comment>
<comment type="catalytic activity">
    <reaction evidence="20">
        <text>(9Z,12Z,15Z)-octadecatrienoyl-CoA + 2 Fe(II)-[cytochrome b5] + O2 + 2 H(+) = (6Z,9Z,12Z,15Z)-octadecatetraenoyl-CoA + 2 Fe(III)-[cytochrome b5] + 2 H2O</text>
        <dbReference type="Rhea" id="RHEA:47144"/>
        <dbReference type="Rhea" id="RHEA-COMP:10438"/>
        <dbReference type="Rhea" id="RHEA-COMP:10439"/>
        <dbReference type="ChEBI" id="CHEBI:15377"/>
        <dbReference type="ChEBI" id="CHEBI:15378"/>
        <dbReference type="ChEBI" id="CHEBI:15379"/>
        <dbReference type="ChEBI" id="CHEBI:29033"/>
        <dbReference type="ChEBI" id="CHEBI:29034"/>
        <dbReference type="ChEBI" id="CHEBI:71489"/>
        <dbReference type="ChEBI" id="CHEBI:74034"/>
        <dbReference type="EC" id="1.14.19.3"/>
    </reaction>
    <physiologicalReaction direction="left-to-right" evidence="20">
        <dbReference type="Rhea" id="RHEA:47145"/>
    </physiologicalReaction>
</comment>
<evidence type="ECO:0000259" key="22">
    <source>
        <dbReference type="PROSITE" id="PS50255"/>
    </source>
</evidence>
<name>L5KQ77_PTEAL</name>
<organism evidence="23 24">
    <name type="scientific">Pteropus alecto</name>
    <name type="common">Black flying fox</name>
    <dbReference type="NCBI Taxonomy" id="9402"/>
    <lineage>
        <taxon>Eukaryota</taxon>
        <taxon>Metazoa</taxon>
        <taxon>Chordata</taxon>
        <taxon>Craniata</taxon>
        <taxon>Vertebrata</taxon>
        <taxon>Euteleostomi</taxon>
        <taxon>Mammalia</taxon>
        <taxon>Eutheria</taxon>
        <taxon>Laurasiatheria</taxon>
        <taxon>Chiroptera</taxon>
        <taxon>Yinpterochiroptera</taxon>
        <taxon>Pteropodoidea</taxon>
        <taxon>Pteropodidae</taxon>
        <taxon>Pteropodinae</taxon>
        <taxon>Pteropus</taxon>
    </lineage>
</organism>
<dbReference type="PRINTS" id="PR00363">
    <property type="entry name" value="CYTOCHROMEB5"/>
</dbReference>
<keyword evidence="11" id="KW-0275">Fatty acid biosynthesis</keyword>
<comment type="catalytic activity">
    <reaction evidence="15">
        <text>(11Z,14Z)-eicosadienoyl-CoA + 2 Fe(II)-[cytochrome b5] + O2 + 2 H(+) = (8Z,11Z,14Z)-eicosatrienoyl-CoA + 2 Fe(III)-[cytochrome b5] + 2 H2O</text>
        <dbReference type="Rhea" id="RHEA:39567"/>
        <dbReference type="Rhea" id="RHEA-COMP:10438"/>
        <dbReference type="Rhea" id="RHEA-COMP:10439"/>
        <dbReference type="ChEBI" id="CHEBI:15377"/>
        <dbReference type="ChEBI" id="CHEBI:15378"/>
        <dbReference type="ChEBI" id="CHEBI:15379"/>
        <dbReference type="ChEBI" id="CHEBI:29033"/>
        <dbReference type="ChEBI" id="CHEBI:29034"/>
        <dbReference type="ChEBI" id="CHEBI:74264"/>
        <dbReference type="ChEBI" id="CHEBI:76410"/>
    </reaction>
    <physiologicalReaction direction="left-to-right" evidence="15">
        <dbReference type="Rhea" id="RHEA:39568"/>
    </physiologicalReaction>
</comment>
<dbReference type="PROSITE" id="PS50255">
    <property type="entry name" value="CYTOCHROME_B5_2"/>
    <property type="match status" value="1"/>
</dbReference>
<evidence type="ECO:0000256" key="5">
    <source>
        <dbReference type="ARBA" id="ARBA00022692"/>
    </source>
</evidence>
<evidence type="ECO:0000256" key="21">
    <source>
        <dbReference type="SAM" id="Phobius"/>
    </source>
</evidence>
<dbReference type="FunCoup" id="L5KQ77">
    <property type="interactions" value="457"/>
</dbReference>
<protein>
    <recommendedName>
        <fullName evidence="13">Acyl-CoA 6-desaturase</fullName>
        <ecNumber evidence="12">1.14.19.3</ecNumber>
    </recommendedName>
    <alternativeName>
        <fullName evidence="14">Fatty acid desaturase 2</fullName>
    </alternativeName>
</protein>
<evidence type="ECO:0000256" key="2">
    <source>
        <dbReference type="ARBA" id="ARBA00005105"/>
    </source>
</evidence>
<evidence type="ECO:0000256" key="6">
    <source>
        <dbReference type="ARBA" id="ARBA00022832"/>
    </source>
</evidence>
<comment type="subcellular location">
    <subcellularLocation>
        <location evidence="1">Endoplasmic reticulum membrane</location>
        <topology evidence="1">Multi-pass membrane protein</topology>
    </subcellularLocation>
</comment>
<dbReference type="Gene3D" id="3.10.120.10">
    <property type="entry name" value="Cytochrome b5-like heme/steroid binding domain"/>
    <property type="match status" value="1"/>
</dbReference>
<dbReference type="InterPro" id="IPR036400">
    <property type="entry name" value="Cyt_B5-like_heme/steroid_sf"/>
</dbReference>
<evidence type="ECO:0000256" key="15">
    <source>
        <dbReference type="ARBA" id="ARBA00047680"/>
    </source>
</evidence>
<dbReference type="SMART" id="SM01117">
    <property type="entry name" value="Cyt-b5"/>
    <property type="match status" value="1"/>
</dbReference>
<dbReference type="AlphaFoldDB" id="L5KQ77"/>
<dbReference type="InterPro" id="IPR012171">
    <property type="entry name" value="Fatty_acid_desaturase"/>
</dbReference>